<dbReference type="NCBIfam" id="NF003549">
    <property type="entry name" value="PRK05205.1-5"/>
    <property type="match status" value="1"/>
</dbReference>
<evidence type="ECO:0000256" key="1">
    <source>
        <dbReference type="ARBA" id="ARBA00005565"/>
    </source>
</evidence>
<evidence type="ECO:0000313" key="8">
    <source>
        <dbReference type="Proteomes" id="UP000886891"/>
    </source>
</evidence>
<evidence type="ECO:0000256" key="2">
    <source>
        <dbReference type="ARBA" id="ARBA00022472"/>
    </source>
</evidence>
<evidence type="ECO:0000256" key="4">
    <source>
        <dbReference type="ARBA" id="ARBA00023163"/>
    </source>
</evidence>
<dbReference type="InterPro" id="IPR000836">
    <property type="entry name" value="PRTase_dom"/>
</dbReference>
<comment type="subunit">
    <text evidence="5">Homodimer and homohexamer; in equilibrium.</text>
</comment>
<sequence length="175" mass="18894">MGKTVLTEKEIALAVNRIAYEVVESLGDRDDLCVVGIRSRGVPLAFRLAQAIATVTGGQVPVGILDITVFRDDLITASTIPEARSTEIDFDVNGKRIVLVDDVLFTGRTIHAAIAALMQLGRPALIRTAVLIDRGHRELPIHADFVGKSIDTLYGESVDVFLSETDGQDIVKLKG</sequence>
<evidence type="ECO:0000313" key="7">
    <source>
        <dbReference type="EMBL" id="HIV00155.1"/>
    </source>
</evidence>
<protein>
    <recommendedName>
        <fullName evidence="5">Bifunctional protein PyrR</fullName>
    </recommendedName>
    <domain>
        <recommendedName>
            <fullName evidence="5">Pyrimidine operon regulatory protein</fullName>
        </recommendedName>
    </domain>
    <domain>
        <recommendedName>
            <fullName evidence="5">Uracil phosphoribosyltransferase</fullName>
            <shortName evidence="5">UPRTase</shortName>
            <ecNumber evidence="5">2.4.2.9</ecNumber>
        </recommendedName>
    </domain>
</protein>
<dbReference type="HAMAP" id="MF_01219">
    <property type="entry name" value="PyrR"/>
    <property type="match status" value="1"/>
</dbReference>
<organism evidence="7 8">
    <name type="scientific">Candidatus Stercoripulliclostridium merdipullorum</name>
    <dbReference type="NCBI Taxonomy" id="2840952"/>
    <lineage>
        <taxon>Bacteria</taxon>
        <taxon>Bacillati</taxon>
        <taxon>Bacillota</taxon>
        <taxon>Clostridia</taxon>
        <taxon>Eubacteriales</taxon>
        <taxon>Candidatus Stercoripulliclostridium</taxon>
    </lineage>
</organism>
<dbReference type="Gene3D" id="3.40.50.2020">
    <property type="match status" value="1"/>
</dbReference>
<evidence type="ECO:0000256" key="5">
    <source>
        <dbReference type="HAMAP-Rule" id="MF_01219"/>
    </source>
</evidence>
<dbReference type="CDD" id="cd06223">
    <property type="entry name" value="PRTases_typeI"/>
    <property type="match status" value="1"/>
</dbReference>
<keyword evidence="5 7" id="KW-0328">Glycosyltransferase</keyword>
<reference evidence="7" key="1">
    <citation type="submission" date="2020-10" db="EMBL/GenBank/DDBJ databases">
        <authorList>
            <person name="Gilroy R."/>
        </authorList>
    </citation>
    <scope>NUCLEOTIDE SEQUENCE</scope>
    <source>
        <strain evidence="7">23406</strain>
    </source>
</reference>
<dbReference type="AlphaFoldDB" id="A0A9D1NC69"/>
<feature type="domain" description="Phosphoribosyltransferase" evidence="6">
    <location>
        <begin position="4"/>
        <end position="151"/>
    </location>
</feature>
<keyword evidence="5" id="KW-0694">RNA-binding</keyword>
<dbReference type="InterPro" id="IPR023050">
    <property type="entry name" value="PyrR"/>
</dbReference>
<comment type="catalytic activity">
    <reaction evidence="5">
        <text>UMP + diphosphate = 5-phospho-alpha-D-ribose 1-diphosphate + uracil</text>
        <dbReference type="Rhea" id="RHEA:13017"/>
        <dbReference type="ChEBI" id="CHEBI:17568"/>
        <dbReference type="ChEBI" id="CHEBI:33019"/>
        <dbReference type="ChEBI" id="CHEBI:57865"/>
        <dbReference type="ChEBI" id="CHEBI:58017"/>
        <dbReference type="EC" id="2.4.2.9"/>
    </reaction>
</comment>
<name>A0A9D1NC69_9FIRM</name>
<comment type="caution">
    <text evidence="7">The sequence shown here is derived from an EMBL/GenBank/DDBJ whole genome shotgun (WGS) entry which is preliminary data.</text>
</comment>
<dbReference type="PANTHER" id="PTHR11608">
    <property type="entry name" value="BIFUNCTIONAL PROTEIN PYRR"/>
    <property type="match status" value="1"/>
</dbReference>
<comment type="similarity">
    <text evidence="1 5">Belongs to the purine/pyrimidine phosphoribosyltransferase family. PyrR subfamily.</text>
</comment>
<comment type="function">
    <text evidence="5">Also displays a weak uracil phosphoribosyltransferase activity which is not physiologically significant.</text>
</comment>
<dbReference type="GO" id="GO:0003723">
    <property type="term" value="F:RNA binding"/>
    <property type="evidence" value="ECO:0007669"/>
    <property type="project" value="UniProtKB-UniRule"/>
</dbReference>
<dbReference type="EMBL" id="DVOH01000024">
    <property type="protein sequence ID" value="HIV00155.1"/>
    <property type="molecule type" value="Genomic_DNA"/>
</dbReference>
<proteinExistence type="inferred from homology"/>
<comment type="function">
    <text evidence="5">Regulates transcriptional attenuation of the pyrimidine nucleotide (pyr) operon by binding in a uridine-dependent manner to specific sites on pyr mRNA. This disrupts an antiterminator hairpin in the RNA and favors formation of a downstream transcription terminator, leading to a reduced expression of downstream genes.</text>
</comment>
<gene>
    <name evidence="5 7" type="primary">pyrR</name>
    <name evidence="7" type="ORF">IAB14_03450</name>
</gene>
<dbReference type="FunFam" id="3.40.50.2020:FF:000020">
    <property type="entry name" value="Bifunctional protein PyrR"/>
    <property type="match status" value="1"/>
</dbReference>
<dbReference type="SUPFAM" id="SSF53271">
    <property type="entry name" value="PRTase-like"/>
    <property type="match status" value="1"/>
</dbReference>
<dbReference type="EC" id="2.4.2.9" evidence="5"/>
<dbReference type="PANTHER" id="PTHR11608:SF0">
    <property type="entry name" value="BIFUNCTIONAL PROTEIN PYRR"/>
    <property type="match status" value="1"/>
</dbReference>
<dbReference type="GO" id="GO:0004845">
    <property type="term" value="F:uracil phosphoribosyltransferase activity"/>
    <property type="evidence" value="ECO:0007669"/>
    <property type="project" value="UniProtKB-UniRule"/>
</dbReference>
<feature type="short sequence motif" description="PRPP-binding" evidence="5">
    <location>
        <begin position="97"/>
        <end position="109"/>
    </location>
</feature>
<dbReference type="InterPro" id="IPR050137">
    <property type="entry name" value="PyrR_bifunctional"/>
</dbReference>
<dbReference type="InterPro" id="IPR029057">
    <property type="entry name" value="PRTase-like"/>
</dbReference>
<keyword evidence="3 5" id="KW-0805">Transcription regulation</keyword>
<accession>A0A9D1NC69</accession>
<evidence type="ECO:0000259" key="6">
    <source>
        <dbReference type="Pfam" id="PF00156"/>
    </source>
</evidence>
<evidence type="ECO:0000256" key="3">
    <source>
        <dbReference type="ARBA" id="ARBA00023015"/>
    </source>
</evidence>
<dbReference type="GO" id="GO:0006353">
    <property type="term" value="P:DNA-templated transcription termination"/>
    <property type="evidence" value="ECO:0007669"/>
    <property type="project" value="UniProtKB-UniRule"/>
</dbReference>
<reference evidence="7" key="2">
    <citation type="journal article" date="2021" name="PeerJ">
        <title>Extensive microbial diversity within the chicken gut microbiome revealed by metagenomics and culture.</title>
        <authorList>
            <person name="Gilroy R."/>
            <person name="Ravi A."/>
            <person name="Getino M."/>
            <person name="Pursley I."/>
            <person name="Horton D.L."/>
            <person name="Alikhan N.F."/>
            <person name="Baker D."/>
            <person name="Gharbi K."/>
            <person name="Hall N."/>
            <person name="Watson M."/>
            <person name="Adriaenssens E.M."/>
            <person name="Foster-Nyarko E."/>
            <person name="Jarju S."/>
            <person name="Secka A."/>
            <person name="Antonio M."/>
            <person name="Oren A."/>
            <person name="Chaudhuri R.R."/>
            <person name="La Ragione R."/>
            <person name="Hildebrand F."/>
            <person name="Pallen M.J."/>
        </authorList>
    </citation>
    <scope>NUCLEOTIDE SEQUENCE</scope>
    <source>
        <strain evidence="7">23406</strain>
    </source>
</reference>
<keyword evidence="2 5" id="KW-0806">Transcription termination</keyword>
<dbReference type="Proteomes" id="UP000886891">
    <property type="component" value="Unassembled WGS sequence"/>
</dbReference>
<dbReference type="Pfam" id="PF00156">
    <property type="entry name" value="Pribosyltran"/>
    <property type="match status" value="1"/>
</dbReference>
<keyword evidence="4 5" id="KW-0804">Transcription</keyword>
<keyword evidence="5 7" id="KW-0808">Transferase</keyword>